<evidence type="ECO:0000256" key="1">
    <source>
        <dbReference type="SAM" id="MobiDB-lite"/>
    </source>
</evidence>
<comment type="caution">
    <text evidence="3">The sequence shown here is derived from an EMBL/GenBank/DDBJ whole genome shotgun (WGS) entry which is preliminary data.</text>
</comment>
<feature type="compositionally biased region" description="Basic and acidic residues" evidence="1">
    <location>
        <begin position="295"/>
        <end position="309"/>
    </location>
</feature>
<dbReference type="EC" id="2.7.1.-" evidence="3"/>
<name>A0ABV6JKI5_9BACL</name>
<feature type="compositionally biased region" description="Polar residues" evidence="1">
    <location>
        <begin position="317"/>
        <end position="327"/>
    </location>
</feature>
<accession>A0ABV6JKI5</accession>
<dbReference type="RefSeq" id="WP_204821955.1">
    <property type="nucleotide sequence ID" value="NZ_JANHOF010000017.1"/>
</dbReference>
<organism evidence="3 4">
    <name type="scientific">Paenibacillus mendelii</name>
    <dbReference type="NCBI Taxonomy" id="206163"/>
    <lineage>
        <taxon>Bacteria</taxon>
        <taxon>Bacillati</taxon>
        <taxon>Bacillota</taxon>
        <taxon>Bacilli</taxon>
        <taxon>Bacillales</taxon>
        <taxon>Paenibacillaceae</taxon>
        <taxon>Paenibacillus</taxon>
    </lineage>
</organism>
<dbReference type="Gene3D" id="1.20.58.840">
    <property type="match status" value="1"/>
</dbReference>
<dbReference type="Proteomes" id="UP001589818">
    <property type="component" value="Unassembled WGS sequence"/>
</dbReference>
<dbReference type="InterPro" id="IPR011009">
    <property type="entry name" value="Kinase-like_dom_sf"/>
</dbReference>
<keyword evidence="3" id="KW-0808">Transferase</keyword>
<evidence type="ECO:0000313" key="4">
    <source>
        <dbReference type="Proteomes" id="UP001589818"/>
    </source>
</evidence>
<dbReference type="SUPFAM" id="SSF56112">
    <property type="entry name" value="Protein kinase-like (PK-like)"/>
    <property type="match status" value="1"/>
</dbReference>
<reference evidence="3 4" key="1">
    <citation type="submission" date="2024-09" db="EMBL/GenBank/DDBJ databases">
        <authorList>
            <person name="Sun Q."/>
            <person name="Mori K."/>
        </authorList>
    </citation>
    <scope>NUCLEOTIDE SEQUENCE [LARGE SCALE GENOMIC DNA]</scope>
    <source>
        <strain evidence="3 4">CCM 4839</strain>
    </source>
</reference>
<dbReference type="Gene3D" id="3.30.200.20">
    <property type="entry name" value="Phosphorylase Kinase, domain 1"/>
    <property type="match status" value="1"/>
</dbReference>
<evidence type="ECO:0000313" key="3">
    <source>
        <dbReference type="EMBL" id="MFC0396429.1"/>
    </source>
</evidence>
<dbReference type="Gene3D" id="1.10.510.10">
    <property type="entry name" value="Transferase(Phosphotransferase) domain 1"/>
    <property type="match status" value="1"/>
</dbReference>
<dbReference type="InterPro" id="IPR002575">
    <property type="entry name" value="Aminoglycoside_PTrfase"/>
</dbReference>
<sequence>MNALQTILSTHYGLENVDISPQQGGWAALAYKVTDNKQSYFLKAYDKERASTSKWTALIDSYVPITVWLMNNTDLHGKIPVPIQTNNGFYKCEDDHGIYLLYAYIDGETIGKRTLTKGQIHQFSAMLSELHSYGEEIPLDTHAIKEHFHAPFVPLLKDALNKEYDRLPSDVRERLDPYVETIKQIIVTFYNLSECLKNTILRMALCHTDLHNWNLMQAGGQLMLIDWEGLKLAPVEADLMFLTDKPYFDEFMTIYRKSHPDYVINPNALLFYQIRRKLEDLWEWIEQLAFDSQTEQERADTHDSLQKELEELDSIPGVSTDTAPSTD</sequence>
<dbReference type="Pfam" id="PF01636">
    <property type="entry name" value="APH"/>
    <property type="match status" value="1"/>
</dbReference>
<protein>
    <submittedName>
        <fullName evidence="3">Aminoglycoside phosphotransferase family protein</fullName>
        <ecNumber evidence="3">2.7.1.-</ecNumber>
    </submittedName>
</protein>
<dbReference type="GO" id="GO:0016740">
    <property type="term" value="F:transferase activity"/>
    <property type="evidence" value="ECO:0007669"/>
    <property type="project" value="UniProtKB-KW"/>
</dbReference>
<feature type="region of interest" description="Disordered" evidence="1">
    <location>
        <begin position="294"/>
        <end position="327"/>
    </location>
</feature>
<evidence type="ECO:0000259" key="2">
    <source>
        <dbReference type="Pfam" id="PF01636"/>
    </source>
</evidence>
<dbReference type="EMBL" id="JBHLVF010000059">
    <property type="protein sequence ID" value="MFC0396429.1"/>
    <property type="molecule type" value="Genomic_DNA"/>
</dbReference>
<gene>
    <name evidence="3" type="ORF">ACFFJ8_34385</name>
</gene>
<proteinExistence type="predicted"/>
<feature type="domain" description="Aminoglycoside phosphotransferase" evidence="2">
    <location>
        <begin position="19"/>
        <end position="244"/>
    </location>
</feature>
<keyword evidence="4" id="KW-1185">Reference proteome</keyword>